<protein>
    <submittedName>
        <fullName evidence="2">Uncharacterized protein</fullName>
    </submittedName>
</protein>
<sequence length="489" mass="53522">MDDSALNLLVTDDTGTSSNPKRLDAWFAGLTPQSPTPGSSSGATSSHVPNTVEHEEAVLARGRSALAAGHAAVLDSGRQLTLFLQPDPASGRRVADRAKQDNATKTEPTDLEAFKIFFEVDVKEYVSTLTDALKWCAQRGIPRTSVFRSCEPGSQSVRIDGREVATMTCPGMSSPLPTEICLHQHRALAAGIRSLLVLYDQSLTASVAHNTPSRPPSAEMCERIQALTKRRSAQHYMNTKLARDNLLRSASMTSASQDLEKLVQVAKEDPKVAARWQDLVENLLPAVQPALSGISQYCQNHGVPDHLVTSSCYSADQDISDPQGSQLSAPGSACPSENLLGFSSVVVAKACELSGLKFHDDWQSAFLSRPYAVDSTPGWEEEQWRERIGESSAALEDCVDSLRTAMRNVVPAKHQTQQRILWSKMSLEIQTDPAVMAALRELLLEELPRYQTVIEQARQWGKDQRPEADWFGSGNAITESMENCKLMYA</sequence>
<feature type="compositionally biased region" description="Low complexity" evidence="1">
    <location>
        <begin position="29"/>
        <end position="46"/>
    </location>
</feature>
<dbReference type="RefSeq" id="XP_052948023.1">
    <property type="nucleotide sequence ID" value="XM_053092089.1"/>
</dbReference>
<dbReference type="EMBL" id="JAKWFO010000003">
    <property type="protein sequence ID" value="KAI9638246.1"/>
    <property type="molecule type" value="Genomic_DNA"/>
</dbReference>
<dbReference type="AlphaFoldDB" id="A0AA38HFP7"/>
<gene>
    <name evidence="2" type="ORF">MKK02DRAFT_42636</name>
</gene>
<reference evidence="2" key="1">
    <citation type="journal article" date="2022" name="G3 (Bethesda)">
        <title>High quality genome of the basidiomycete yeast Dioszegia hungarica PDD-24b-2 isolated from cloud water.</title>
        <authorList>
            <person name="Jarrige D."/>
            <person name="Haridas S."/>
            <person name="Bleykasten-Grosshans C."/>
            <person name="Joly M."/>
            <person name="Nadalig T."/>
            <person name="Sancelme M."/>
            <person name="Vuilleumier S."/>
            <person name="Grigoriev I.V."/>
            <person name="Amato P."/>
            <person name="Bringel F."/>
        </authorList>
    </citation>
    <scope>NUCLEOTIDE SEQUENCE</scope>
    <source>
        <strain evidence="2">PDD-24b-2</strain>
    </source>
</reference>
<proteinExistence type="predicted"/>
<evidence type="ECO:0000313" key="3">
    <source>
        <dbReference type="Proteomes" id="UP001164286"/>
    </source>
</evidence>
<dbReference type="GeneID" id="77731294"/>
<keyword evidence="3" id="KW-1185">Reference proteome</keyword>
<comment type="caution">
    <text evidence="2">The sequence shown here is derived from an EMBL/GenBank/DDBJ whole genome shotgun (WGS) entry which is preliminary data.</text>
</comment>
<accession>A0AA38HFP7</accession>
<evidence type="ECO:0000256" key="1">
    <source>
        <dbReference type="SAM" id="MobiDB-lite"/>
    </source>
</evidence>
<feature type="region of interest" description="Disordered" evidence="1">
    <location>
        <begin position="20"/>
        <end position="50"/>
    </location>
</feature>
<evidence type="ECO:0000313" key="2">
    <source>
        <dbReference type="EMBL" id="KAI9638246.1"/>
    </source>
</evidence>
<dbReference type="Proteomes" id="UP001164286">
    <property type="component" value="Unassembled WGS sequence"/>
</dbReference>
<organism evidence="2 3">
    <name type="scientific">Dioszegia hungarica</name>
    <dbReference type="NCBI Taxonomy" id="4972"/>
    <lineage>
        <taxon>Eukaryota</taxon>
        <taxon>Fungi</taxon>
        <taxon>Dikarya</taxon>
        <taxon>Basidiomycota</taxon>
        <taxon>Agaricomycotina</taxon>
        <taxon>Tremellomycetes</taxon>
        <taxon>Tremellales</taxon>
        <taxon>Bulleribasidiaceae</taxon>
        <taxon>Dioszegia</taxon>
    </lineage>
</organism>
<name>A0AA38HFP7_9TREE</name>